<dbReference type="Proteomes" id="UP000193719">
    <property type="component" value="Unassembled WGS sequence"/>
</dbReference>
<reference evidence="4 5" key="1">
    <citation type="submission" date="2016-08" db="EMBL/GenBank/DDBJ databases">
        <title>Genomes of anaerobic fungi encode conserved fungal cellulosomes for biomass hydrolysis.</title>
        <authorList>
            <consortium name="DOE Joint Genome Institute"/>
            <person name="Haitjema C.H."/>
            <person name="Gilmore S.P."/>
            <person name="Henske J.K."/>
            <person name="Solomon K.V."/>
            <person name="De Groot R."/>
            <person name="Kuo A."/>
            <person name="Mondo S.J."/>
            <person name="Salamov A.A."/>
            <person name="Labutti K."/>
            <person name="Zhao Z."/>
            <person name="Chiniquy J."/>
            <person name="Barry K."/>
            <person name="Brewer H.M."/>
            <person name="Purvine S.O."/>
            <person name="Wright A.T."/>
            <person name="Boxma B."/>
            <person name="Van Alen T."/>
            <person name="Hackstein J.H."/>
            <person name="Baker S.E."/>
            <person name="Grigoriev I.V."/>
            <person name="O'Malley M.A."/>
        </authorList>
    </citation>
    <scope>NUCLEOTIDE SEQUENCE [LARGE SCALE GENOMIC DNA]</scope>
    <source>
        <strain evidence="5">finn</strain>
    </source>
</reference>
<evidence type="ECO:0000256" key="1">
    <source>
        <dbReference type="ARBA" id="ARBA00007989"/>
    </source>
</evidence>
<evidence type="ECO:0000313" key="5">
    <source>
        <dbReference type="Proteomes" id="UP000193719"/>
    </source>
</evidence>
<feature type="region of interest" description="Disordered" evidence="2">
    <location>
        <begin position="134"/>
        <end position="154"/>
    </location>
</feature>
<keyword evidence="5" id="KW-1185">Reference proteome</keyword>
<dbReference type="EMBL" id="MCFH01000033">
    <property type="protein sequence ID" value="ORX46917.1"/>
    <property type="molecule type" value="Genomic_DNA"/>
</dbReference>
<evidence type="ECO:0000259" key="3">
    <source>
        <dbReference type="SMART" id="SM00099"/>
    </source>
</evidence>
<comment type="similarity">
    <text evidence="1">Belongs to the BTG family.</text>
</comment>
<comment type="caution">
    <text evidence="4">The sequence shown here is derived from an EMBL/GenBank/DDBJ whole genome shotgun (WGS) entry which is preliminary data.</text>
</comment>
<feature type="domain" description="Anti-proliferative protein" evidence="3">
    <location>
        <begin position="1"/>
        <end position="103"/>
    </location>
</feature>
<dbReference type="InterPro" id="IPR036054">
    <property type="entry name" value="BTG-like_sf"/>
</dbReference>
<gene>
    <name evidence="4" type="ORF">BCR36DRAFT_405523</name>
</gene>
<dbReference type="PANTHER" id="PTHR22978:SF22">
    <property type="entry name" value="BTG FAMILY PROTEIN"/>
    <property type="match status" value="1"/>
</dbReference>
<dbReference type="GO" id="GO:0005634">
    <property type="term" value="C:nucleus"/>
    <property type="evidence" value="ECO:0007669"/>
    <property type="project" value="TreeGrafter"/>
</dbReference>
<accession>A0A1Y1V4B9</accession>
<evidence type="ECO:0000256" key="2">
    <source>
        <dbReference type="SAM" id="MobiDB-lite"/>
    </source>
</evidence>
<name>A0A1Y1V4B9_9FUNG</name>
<dbReference type="PRINTS" id="PR00310">
    <property type="entry name" value="ANTIPRLFBTG1"/>
</dbReference>
<dbReference type="STRING" id="1754191.A0A1Y1V4B9"/>
<dbReference type="InterPro" id="IPR033332">
    <property type="entry name" value="BTG"/>
</dbReference>
<organism evidence="4 5">
    <name type="scientific">Piromyces finnis</name>
    <dbReference type="NCBI Taxonomy" id="1754191"/>
    <lineage>
        <taxon>Eukaryota</taxon>
        <taxon>Fungi</taxon>
        <taxon>Fungi incertae sedis</taxon>
        <taxon>Chytridiomycota</taxon>
        <taxon>Chytridiomycota incertae sedis</taxon>
        <taxon>Neocallimastigomycetes</taxon>
        <taxon>Neocallimastigales</taxon>
        <taxon>Neocallimastigaceae</taxon>
        <taxon>Piromyces</taxon>
    </lineage>
</organism>
<dbReference type="PANTHER" id="PTHR22978">
    <property type="entry name" value="B-CELL TRANSLOCATION GENE"/>
    <property type="match status" value="1"/>
</dbReference>
<dbReference type="Gene3D" id="3.90.640.90">
    <property type="entry name" value="Anti-proliferative protein, N-terminal domain"/>
    <property type="match status" value="1"/>
</dbReference>
<proteinExistence type="inferred from homology"/>
<feature type="compositionally biased region" description="Low complexity" evidence="2">
    <location>
        <begin position="137"/>
        <end position="147"/>
    </location>
</feature>
<sequence>MFTEINSASDFICRYLYRLEKDKIVVFKNQLIQLLSQKYNSHWDLSNPIKGGAFRSITIMDGRIDSIILLAAQKAGLDVSSCFPSDLIIWCDPYNVSYRVGGDYNRICNIYDENTAHQMKKFETPKKSIIEIKPDLSSSKNKSQSKQIKNDSESNNGITKAILVN</sequence>
<reference evidence="4 5" key="2">
    <citation type="submission" date="2016-08" db="EMBL/GenBank/DDBJ databases">
        <title>Pervasive Adenine N6-methylation of Active Genes in Fungi.</title>
        <authorList>
            <consortium name="DOE Joint Genome Institute"/>
            <person name="Mondo S.J."/>
            <person name="Dannebaum R.O."/>
            <person name="Kuo R.C."/>
            <person name="Labutti K."/>
            <person name="Haridas S."/>
            <person name="Kuo A."/>
            <person name="Salamov A."/>
            <person name="Ahrendt S.R."/>
            <person name="Lipzen A."/>
            <person name="Sullivan W."/>
            <person name="Andreopoulos W.B."/>
            <person name="Clum A."/>
            <person name="Lindquist E."/>
            <person name="Daum C."/>
            <person name="Ramamoorthy G.K."/>
            <person name="Gryganskyi A."/>
            <person name="Culley D."/>
            <person name="Magnuson J.K."/>
            <person name="James T.Y."/>
            <person name="O'Malley M.A."/>
            <person name="Stajich J.E."/>
            <person name="Spatafora J.W."/>
            <person name="Visel A."/>
            <person name="Grigoriev I.V."/>
        </authorList>
    </citation>
    <scope>NUCLEOTIDE SEQUENCE [LARGE SCALE GENOMIC DNA]</scope>
    <source>
        <strain evidence="5">finn</strain>
    </source>
</reference>
<dbReference type="OrthoDB" id="19928at2759"/>
<dbReference type="InterPro" id="IPR002087">
    <property type="entry name" value="Anti_prolifrtn"/>
</dbReference>
<dbReference type="SUPFAM" id="SSF160696">
    <property type="entry name" value="BTG domain-like"/>
    <property type="match status" value="1"/>
</dbReference>
<dbReference type="Pfam" id="PF07742">
    <property type="entry name" value="BTG"/>
    <property type="match status" value="1"/>
</dbReference>
<dbReference type="GO" id="GO:0005737">
    <property type="term" value="C:cytoplasm"/>
    <property type="evidence" value="ECO:0007669"/>
    <property type="project" value="TreeGrafter"/>
</dbReference>
<protein>
    <submittedName>
        <fullName evidence="4">BTG-domain-containing protein</fullName>
    </submittedName>
</protein>
<dbReference type="SMART" id="SM00099">
    <property type="entry name" value="btg1"/>
    <property type="match status" value="1"/>
</dbReference>
<dbReference type="AlphaFoldDB" id="A0A1Y1V4B9"/>
<evidence type="ECO:0000313" key="4">
    <source>
        <dbReference type="EMBL" id="ORX46917.1"/>
    </source>
</evidence>